<dbReference type="InterPro" id="IPR009506">
    <property type="entry name" value="YjiS-like"/>
</dbReference>
<dbReference type="Proteomes" id="UP000255207">
    <property type="component" value="Unassembled WGS sequence"/>
</dbReference>
<evidence type="ECO:0000259" key="2">
    <source>
        <dbReference type="Pfam" id="PF06568"/>
    </source>
</evidence>
<evidence type="ECO:0000313" key="4">
    <source>
        <dbReference type="Proteomes" id="UP000255207"/>
    </source>
</evidence>
<evidence type="ECO:0000313" key="3">
    <source>
        <dbReference type="EMBL" id="RDJ28107.1"/>
    </source>
</evidence>
<comment type="caution">
    <text evidence="3">The sequence shown here is derived from an EMBL/GenBank/DDBJ whole genome shotgun (WGS) entry which is preliminary data.</text>
</comment>
<protein>
    <submittedName>
        <fullName evidence="3">DUF1127 domain-containing protein</fullName>
    </submittedName>
</protein>
<gene>
    <name evidence="3" type="ORF">DWE98_05795</name>
</gene>
<sequence length="100" mass="11565">MRHDINLQRIDLHVAALKPFVEVWPTRVQGACPYLGRFGEMIQRLRIAIRETLLMRRTEAQLATLDERMLKDIGLTRAEASGWGPLGDRMRSHDHGRQYG</sequence>
<name>A0A370L9W9_9HYPH</name>
<proteinExistence type="predicted"/>
<feature type="region of interest" description="Disordered" evidence="1">
    <location>
        <begin position="79"/>
        <end position="100"/>
    </location>
</feature>
<dbReference type="Pfam" id="PF06568">
    <property type="entry name" value="YjiS-like"/>
    <property type="match status" value="1"/>
</dbReference>
<feature type="domain" description="YjiS-like" evidence="2">
    <location>
        <begin position="56"/>
        <end position="80"/>
    </location>
</feature>
<evidence type="ECO:0000256" key="1">
    <source>
        <dbReference type="SAM" id="MobiDB-lite"/>
    </source>
</evidence>
<dbReference type="AlphaFoldDB" id="A0A370L9W9"/>
<dbReference type="RefSeq" id="WP_114828232.1">
    <property type="nucleotide sequence ID" value="NZ_QQTO01000037.1"/>
</dbReference>
<accession>A0A370L9W9</accession>
<dbReference type="OrthoDB" id="8161274at2"/>
<keyword evidence="4" id="KW-1185">Reference proteome</keyword>
<feature type="compositionally biased region" description="Basic and acidic residues" evidence="1">
    <location>
        <begin position="88"/>
        <end position="100"/>
    </location>
</feature>
<reference evidence="4" key="1">
    <citation type="submission" date="2018-07" db="EMBL/GenBank/DDBJ databases">
        <authorList>
            <person name="Safronova V.I."/>
            <person name="Chirak E.R."/>
            <person name="Sazanova A.L."/>
        </authorList>
    </citation>
    <scope>NUCLEOTIDE SEQUENCE [LARGE SCALE GENOMIC DNA]</scope>
    <source>
        <strain evidence="4">RCAM04685</strain>
    </source>
</reference>
<organism evidence="3 4">
    <name type="scientific">Bosea caraganae</name>
    <dbReference type="NCBI Taxonomy" id="2763117"/>
    <lineage>
        <taxon>Bacteria</taxon>
        <taxon>Pseudomonadati</taxon>
        <taxon>Pseudomonadota</taxon>
        <taxon>Alphaproteobacteria</taxon>
        <taxon>Hyphomicrobiales</taxon>
        <taxon>Boseaceae</taxon>
        <taxon>Bosea</taxon>
    </lineage>
</organism>
<dbReference type="EMBL" id="QQTP01000002">
    <property type="protein sequence ID" value="RDJ28107.1"/>
    <property type="molecule type" value="Genomic_DNA"/>
</dbReference>